<organism evidence="1 2">
    <name type="scientific">Paraclostridium sordellii</name>
    <name type="common">Clostridium sordellii</name>
    <dbReference type="NCBI Taxonomy" id="1505"/>
    <lineage>
        <taxon>Bacteria</taxon>
        <taxon>Bacillati</taxon>
        <taxon>Bacillota</taxon>
        <taxon>Clostridia</taxon>
        <taxon>Peptostreptococcales</taxon>
        <taxon>Peptostreptococcaceae</taxon>
        <taxon>Paraclostridium</taxon>
    </lineage>
</organism>
<dbReference type="Proteomes" id="UP000049685">
    <property type="component" value="Unassembled WGS sequence"/>
</dbReference>
<reference evidence="2" key="1">
    <citation type="submission" date="2015-01" db="EMBL/GenBank/DDBJ databases">
        <authorList>
            <person name="Aslett A.Martin."/>
            <person name="De Silva Nishadi"/>
        </authorList>
    </citation>
    <scope>NUCLEOTIDE SEQUENCE [LARGE SCALE GENOMIC DNA]</scope>
    <source>
        <strain evidence="2">UMC4404</strain>
    </source>
</reference>
<dbReference type="AlphaFoldDB" id="A0A9P1KZV1"/>
<evidence type="ECO:0000313" key="2">
    <source>
        <dbReference type="Proteomes" id="UP000049685"/>
    </source>
</evidence>
<accession>A0A9P1KZV1</accession>
<dbReference type="InterPro" id="IPR021598">
    <property type="entry name" value="DUF3221"/>
</dbReference>
<sequence>MKKKVITLLTVGLISVSGVLIFENNKSSIGKNNLDSNKENVDLSKVKDIAIRGLIKSISVDKEVTSIKVEGNLEKDTRYDIANILVDKDTIINKGDSNSNLKISDLKIGQKIEVVFQGPEGRSYPVTANAYSINIINE</sequence>
<comment type="caution">
    <text evidence="1">The sequence shown here is derived from an EMBL/GenBank/DDBJ whole genome shotgun (WGS) entry which is preliminary data.</text>
</comment>
<name>A0A9P1KZV1_PARSO</name>
<dbReference type="EMBL" id="CDNY01000003">
    <property type="protein sequence ID" value="CEO33296.1"/>
    <property type="molecule type" value="Genomic_DNA"/>
</dbReference>
<dbReference type="Pfam" id="PF11518">
    <property type="entry name" value="DUF3221"/>
    <property type="match status" value="1"/>
</dbReference>
<protein>
    <recommendedName>
        <fullName evidence="3">DUF3221 domain-containing protein</fullName>
    </recommendedName>
</protein>
<evidence type="ECO:0000313" key="1">
    <source>
        <dbReference type="EMBL" id="CEO33296.1"/>
    </source>
</evidence>
<evidence type="ECO:0008006" key="3">
    <source>
        <dbReference type="Google" id="ProtNLM"/>
    </source>
</evidence>
<dbReference type="RefSeq" id="WP_057558489.1">
    <property type="nucleotide sequence ID" value="NZ_CDNY01000003.1"/>
</dbReference>
<gene>
    <name evidence="1" type="ORF">UMC4404_12761</name>
</gene>
<proteinExistence type="predicted"/>